<dbReference type="InterPro" id="IPR005546">
    <property type="entry name" value="Autotransporte_beta"/>
</dbReference>
<name>A0A841LC19_9SPHN</name>
<dbReference type="PROSITE" id="PS51208">
    <property type="entry name" value="AUTOTRANSPORTER"/>
    <property type="match status" value="1"/>
</dbReference>
<dbReference type="InterPro" id="IPR025507">
    <property type="entry name" value="DUF4394"/>
</dbReference>
<dbReference type="Pfam" id="PF14339">
    <property type="entry name" value="DUF4394"/>
    <property type="match status" value="1"/>
</dbReference>
<dbReference type="Gene3D" id="2.40.128.130">
    <property type="entry name" value="Autotransporter beta-domain"/>
    <property type="match status" value="1"/>
</dbReference>
<sequence length="632" mass="65790">MAADVTFVQSQQQGSSLVTVDSSSPATVKRTIELSGLGVGERLIGFDARPTANRALYGLSNTGRVYAINGFTGVATAIGVPLPLSGFPVATGFDFNPSVDRIRIVTDSDQNFRVNPDNGAITATDPNVAYRPGDVAAGGNPNISGAAYTNNVAGATPTVLYLIDSGRASLVTQGSLDGTISPNSGQLLTVGGLGMATGAATAFDISPTGAALALLTNPTTNAQGVYSINLTTGAATLVALLPTGTNFSFTGLAFTQTPFAELGGTANTLAVANELDRFSGAPSSGLVQLFGAFDALPTDADRRVALARLTPASLALLPELVFQSINNQDNVVRGYLRDVRSGNIGRDDMTRLGTDGKLGIFLVAGGRTGNLKSNIDRNRTEYGARSITGGIDYRFSPVILVGVFGGYDRGEARLNDVSEQSDIDSWYAGGYASASIDAFFVDAHGSYGKTNLDLHRGVGDLGPTQLSNTDSENWQAAGVAGINLNFGMVRAEPYVGVRYARVDLDGFSEIGGPAALRVSGDRVESLQSVVGLKVAGNFPLLGSAVLRPHVRGEWRREFENDEARVIVANFNDAGIRAPFVFTTTPLGRDYAAVGAGFTVSGASKISLVIDYSGEFAGDRNIHGITGGLRLAF</sequence>
<protein>
    <submittedName>
        <fullName evidence="2">Uncharacterized protein with beta-barrel porin domain</fullName>
    </submittedName>
</protein>
<reference evidence="2 3" key="1">
    <citation type="submission" date="2020-08" db="EMBL/GenBank/DDBJ databases">
        <title>Genomic Encyclopedia of Type Strains, Phase IV (KMG-IV): sequencing the most valuable type-strain genomes for metagenomic binning, comparative biology and taxonomic classification.</title>
        <authorList>
            <person name="Goeker M."/>
        </authorList>
    </citation>
    <scope>NUCLEOTIDE SEQUENCE [LARGE SCALE GENOMIC DNA]</scope>
    <source>
        <strain evidence="2 3">DSM 102189</strain>
    </source>
</reference>
<comment type="caution">
    <text evidence="2">The sequence shown here is derived from an EMBL/GenBank/DDBJ whole genome shotgun (WGS) entry which is preliminary data.</text>
</comment>
<feature type="domain" description="Autotransporter" evidence="1">
    <location>
        <begin position="353"/>
        <end position="632"/>
    </location>
</feature>
<evidence type="ECO:0000259" key="1">
    <source>
        <dbReference type="PROSITE" id="PS51208"/>
    </source>
</evidence>
<evidence type="ECO:0000313" key="3">
    <source>
        <dbReference type="Proteomes" id="UP000538147"/>
    </source>
</evidence>
<dbReference type="NCBIfam" id="TIGR01414">
    <property type="entry name" value="autotrans_barl"/>
    <property type="match status" value="1"/>
</dbReference>
<dbReference type="SUPFAM" id="SSF103515">
    <property type="entry name" value="Autotransporter"/>
    <property type="match status" value="1"/>
</dbReference>
<dbReference type="EMBL" id="JACIIV010000037">
    <property type="protein sequence ID" value="MBB6229241.1"/>
    <property type="molecule type" value="Genomic_DNA"/>
</dbReference>
<organism evidence="2 3">
    <name type="scientific">Polymorphobacter multimanifer</name>
    <dbReference type="NCBI Taxonomy" id="1070431"/>
    <lineage>
        <taxon>Bacteria</taxon>
        <taxon>Pseudomonadati</taxon>
        <taxon>Pseudomonadota</taxon>
        <taxon>Alphaproteobacteria</taxon>
        <taxon>Sphingomonadales</taxon>
        <taxon>Sphingosinicellaceae</taxon>
        <taxon>Polymorphobacter</taxon>
    </lineage>
</organism>
<dbReference type="RefSeq" id="WP_184202777.1">
    <property type="nucleotide sequence ID" value="NZ_JACIIV010000037.1"/>
</dbReference>
<dbReference type="InterPro" id="IPR036709">
    <property type="entry name" value="Autotransporte_beta_dom_sf"/>
</dbReference>
<evidence type="ECO:0000313" key="2">
    <source>
        <dbReference type="EMBL" id="MBB6229241.1"/>
    </source>
</evidence>
<dbReference type="SMART" id="SM00869">
    <property type="entry name" value="Autotransporter"/>
    <property type="match status" value="1"/>
</dbReference>
<dbReference type="AlphaFoldDB" id="A0A841LC19"/>
<keyword evidence="3" id="KW-1185">Reference proteome</keyword>
<dbReference type="Proteomes" id="UP000538147">
    <property type="component" value="Unassembled WGS sequence"/>
</dbReference>
<gene>
    <name evidence="2" type="ORF">FHS79_003442</name>
</gene>
<dbReference type="InterPro" id="IPR006315">
    <property type="entry name" value="OM_autotransptr_brl_dom"/>
</dbReference>
<dbReference type="Pfam" id="PF03797">
    <property type="entry name" value="Autotransporter"/>
    <property type="match status" value="1"/>
</dbReference>
<accession>A0A841LC19</accession>
<dbReference type="GO" id="GO:0019867">
    <property type="term" value="C:outer membrane"/>
    <property type="evidence" value="ECO:0007669"/>
    <property type="project" value="InterPro"/>
</dbReference>
<proteinExistence type="predicted"/>